<evidence type="ECO:0000313" key="3">
    <source>
        <dbReference type="EMBL" id="GBP21606.1"/>
    </source>
</evidence>
<comment type="caution">
    <text evidence="3">The sequence shown here is derived from an EMBL/GenBank/DDBJ whole genome shotgun (WGS) entry which is preliminary data.</text>
</comment>
<gene>
    <name evidence="3" type="ORF">EVAR_9791_1</name>
</gene>
<evidence type="ECO:0000256" key="2">
    <source>
        <dbReference type="SAM" id="SignalP"/>
    </source>
</evidence>
<proteinExistence type="predicted"/>
<reference evidence="3 4" key="1">
    <citation type="journal article" date="2019" name="Commun. Biol.">
        <title>The bagworm genome reveals a unique fibroin gene that provides high tensile strength.</title>
        <authorList>
            <person name="Kono N."/>
            <person name="Nakamura H."/>
            <person name="Ohtoshi R."/>
            <person name="Tomita M."/>
            <person name="Numata K."/>
            <person name="Arakawa K."/>
        </authorList>
    </citation>
    <scope>NUCLEOTIDE SEQUENCE [LARGE SCALE GENOMIC DNA]</scope>
</reference>
<evidence type="ECO:0000256" key="1">
    <source>
        <dbReference type="SAM" id="MobiDB-lite"/>
    </source>
</evidence>
<dbReference type="EMBL" id="BGZK01000130">
    <property type="protein sequence ID" value="GBP21606.1"/>
    <property type="molecule type" value="Genomic_DNA"/>
</dbReference>
<sequence length="247" mass="26558">MSHEVVGAHLSVVLTLLAPGGCDCLHFPEDVPSWHETGFAMLDCESRCRRGRPLIFQSNPCRMCARAALLAAQIILTYICITYYESSLSKSRASNAKSFTLNWCGSFISSRVKKHSVGLLKSNPPLCGSKATPLSAEPSAAVRVDVMASIYSKIIITTLMIRCRIKGGAAAINGINYGVEEPISGRLNKTSARKYLTLPHRPTFLISNLKFTSQSVSVGSGNAERNESASSPLPAERVRGRAGSALA</sequence>
<feature type="signal peptide" evidence="2">
    <location>
        <begin position="1"/>
        <end position="24"/>
    </location>
</feature>
<evidence type="ECO:0000313" key="4">
    <source>
        <dbReference type="Proteomes" id="UP000299102"/>
    </source>
</evidence>
<organism evidence="3 4">
    <name type="scientific">Eumeta variegata</name>
    <name type="common">Bagworm moth</name>
    <name type="synonym">Eumeta japonica</name>
    <dbReference type="NCBI Taxonomy" id="151549"/>
    <lineage>
        <taxon>Eukaryota</taxon>
        <taxon>Metazoa</taxon>
        <taxon>Ecdysozoa</taxon>
        <taxon>Arthropoda</taxon>
        <taxon>Hexapoda</taxon>
        <taxon>Insecta</taxon>
        <taxon>Pterygota</taxon>
        <taxon>Neoptera</taxon>
        <taxon>Endopterygota</taxon>
        <taxon>Lepidoptera</taxon>
        <taxon>Glossata</taxon>
        <taxon>Ditrysia</taxon>
        <taxon>Tineoidea</taxon>
        <taxon>Psychidae</taxon>
        <taxon>Oiketicinae</taxon>
        <taxon>Eumeta</taxon>
    </lineage>
</organism>
<dbReference type="Proteomes" id="UP000299102">
    <property type="component" value="Unassembled WGS sequence"/>
</dbReference>
<keyword evidence="2" id="KW-0732">Signal</keyword>
<keyword evidence="4" id="KW-1185">Reference proteome</keyword>
<dbReference type="AlphaFoldDB" id="A0A4C1U6Z9"/>
<feature type="region of interest" description="Disordered" evidence="1">
    <location>
        <begin position="218"/>
        <end position="247"/>
    </location>
</feature>
<feature type="chain" id="PRO_5020026165" evidence="2">
    <location>
        <begin position="25"/>
        <end position="247"/>
    </location>
</feature>
<protein>
    <submittedName>
        <fullName evidence="3">Uncharacterized protein</fullName>
    </submittedName>
</protein>
<name>A0A4C1U6Z9_EUMVA</name>
<accession>A0A4C1U6Z9</accession>